<proteinExistence type="inferred from homology"/>
<dbReference type="PRINTS" id="PR00080">
    <property type="entry name" value="SDRFAMILY"/>
</dbReference>
<dbReference type="FunFam" id="3.40.50.720:FF:000084">
    <property type="entry name" value="Short-chain dehydrogenase reductase"/>
    <property type="match status" value="1"/>
</dbReference>
<dbReference type="OrthoDB" id="9803333at2"/>
<dbReference type="GO" id="GO:0008206">
    <property type="term" value="P:bile acid metabolic process"/>
    <property type="evidence" value="ECO:0007669"/>
    <property type="project" value="UniProtKB-ARBA"/>
</dbReference>
<name>A0A4S4BQP0_9BACL</name>
<comment type="caution">
    <text evidence="3">The sequence shown here is derived from an EMBL/GenBank/DDBJ whole genome shotgun (WGS) entry which is preliminary data.</text>
</comment>
<keyword evidence="4" id="KW-1185">Reference proteome</keyword>
<dbReference type="InterPro" id="IPR002347">
    <property type="entry name" value="SDR_fam"/>
</dbReference>
<dbReference type="InterPro" id="IPR036291">
    <property type="entry name" value="NAD(P)-bd_dom_sf"/>
</dbReference>
<dbReference type="PRINTS" id="PR00081">
    <property type="entry name" value="GDHRDH"/>
</dbReference>
<dbReference type="PANTHER" id="PTHR42879:SF2">
    <property type="entry name" value="3-OXOACYL-[ACYL-CARRIER-PROTEIN] REDUCTASE FABG"/>
    <property type="match status" value="1"/>
</dbReference>
<evidence type="ECO:0000313" key="4">
    <source>
        <dbReference type="Proteomes" id="UP000310636"/>
    </source>
</evidence>
<reference evidence="3 4" key="1">
    <citation type="submission" date="2019-04" db="EMBL/GenBank/DDBJ databases">
        <title>Cohnella sp. nov. isolated from preserved vegetables.</title>
        <authorList>
            <person name="Lin S.-Y."/>
            <person name="Hung M.-H."/>
            <person name="Young C.-C."/>
        </authorList>
    </citation>
    <scope>NUCLEOTIDE SEQUENCE [LARGE SCALE GENOMIC DNA]</scope>
    <source>
        <strain evidence="3 4">CC-MHH1044</strain>
    </source>
</reference>
<evidence type="ECO:0000256" key="1">
    <source>
        <dbReference type="ARBA" id="ARBA00006484"/>
    </source>
</evidence>
<dbReference type="AlphaFoldDB" id="A0A4S4BQP0"/>
<evidence type="ECO:0000256" key="2">
    <source>
        <dbReference type="ARBA" id="ARBA00023002"/>
    </source>
</evidence>
<dbReference type="InterPro" id="IPR050259">
    <property type="entry name" value="SDR"/>
</dbReference>
<dbReference type="RefSeq" id="WP_136370920.1">
    <property type="nucleotide sequence ID" value="NZ_SSOB01000020.1"/>
</dbReference>
<protein>
    <submittedName>
        <fullName evidence="3">SDR family oxidoreductase</fullName>
    </submittedName>
</protein>
<dbReference type="SUPFAM" id="SSF51735">
    <property type="entry name" value="NAD(P)-binding Rossmann-fold domains"/>
    <property type="match status" value="1"/>
</dbReference>
<dbReference type="Proteomes" id="UP000310636">
    <property type="component" value="Unassembled WGS sequence"/>
</dbReference>
<dbReference type="Gene3D" id="3.40.50.720">
    <property type="entry name" value="NAD(P)-binding Rossmann-like Domain"/>
    <property type="match status" value="1"/>
</dbReference>
<gene>
    <name evidence="3" type="ORF">E6C55_16535</name>
</gene>
<evidence type="ECO:0000313" key="3">
    <source>
        <dbReference type="EMBL" id="THF77275.1"/>
    </source>
</evidence>
<dbReference type="PANTHER" id="PTHR42879">
    <property type="entry name" value="3-OXOACYL-(ACYL-CARRIER-PROTEIN) REDUCTASE"/>
    <property type="match status" value="1"/>
</dbReference>
<accession>A0A4S4BQP0</accession>
<dbReference type="GO" id="GO:0016491">
    <property type="term" value="F:oxidoreductase activity"/>
    <property type="evidence" value="ECO:0007669"/>
    <property type="project" value="UniProtKB-KW"/>
</dbReference>
<dbReference type="Pfam" id="PF13561">
    <property type="entry name" value="adh_short_C2"/>
    <property type="match status" value="1"/>
</dbReference>
<sequence>MELNLHGKSALVTGGSKGIGQAAALTLAREGAHVAILARGGQGLREAAERIAAETGREPFVIQADVTSKEQCEEAVRAVAERFGRFDILINNAGGTSQAPFAKVATETWTADLDLKLFAAVHLSQAAVQQMMRIGGGSIVNIVSIVGKAPRAASLPTSVSRSAGIALTKAMSKDLAADNIRVNAVCLGMIDSNQAAASLLPDSAREERIARIPLGRMGTVQEAANAIAFLASPAASYVTGTAINVDGGLVDVV</sequence>
<dbReference type="EMBL" id="SSOB01000020">
    <property type="protein sequence ID" value="THF77275.1"/>
    <property type="molecule type" value="Genomic_DNA"/>
</dbReference>
<keyword evidence="2" id="KW-0560">Oxidoreductase</keyword>
<comment type="similarity">
    <text evidence="1">Belongs to the short-chain dehydrogenases/reductases (SDR) family.</text>
</comment>
<organism evidence="3 4">
    <name type="scientific">Cohnella fermenti</name>
    <dbReference type="NCBI Taxonomy" id="2565925"/>
    <lineage>
        <taxon>Bacteria</taxon>
        <taxon>Bacillati</taxon>
        <taxon>Bacillota</taxon>
        <taxon>Bacilli</taxon>
        <taxon>Bacillales</taxon>
        <taxon>Paenibacillaceae</taxon>
        <taxon>Cohnella</taxon>
    </lineage>
</organism>